<accession>A0AAN7UKS7</accession>
<organism evidence="2 3">
    <name type="scientific">Xylaria bambusicola</name>
    <dbReference type="NCBI Taxonomy" id="326684"/>
    <lineage>
        <taxon>Eukaryota</taxon>
        <taxon>Fungi</taxon>
        <taxon>Dikarya</taxon>
        <taxon>Ascomycota</taxon>
        <taxon>Pezizomycotina</taxon>
        <taxon>Sordariomycetes</taxon>
        <taxon>Xylariomycetidae</taxon>
        <taxon>Xylariales</taxon>
        <taxon>Xylariaceae</taxon>
        <taxon>Xylaria</taxon>
    </lineage>
</organism>
<dbReference type="Proteomes" id="UP001305414">
    <property type="component" value="Unassembled WGS sequence"/>
</dbReference>
<sequence>MTPRHNCGCEATSDVLPKLVAFFRNHGHEEKSYSNEIHIPEDLGLESSCWECQLNTEIGVETAVTALHCGPDPLITHDFVEALFVALIRLRLQEDDDTSTSSDGEESDSQHSGASRGWDWDVIWYEFTKAFELRRNRINVAQLLRNLSELRTPRHQEWWIAVLKSLGVEALLTYENYIASGLTEDPAASVLSAMRRDAKIIQSVDDLFDLYVDIDTRVYGYVHAHKMLRIKCLCCC</sequence>
<evidence type="ECO:0000256" key="1">
    <source>
        <dbReference type="SAM" id="MobiDB-lite"/>
    </source>
</evidence>
<protein>
    <submittedName>
        <fullName evidence="2">Uncharacterized protein</fullName>
    </submittedName>
</protein>
<gene>
    <name evidence="2" type="ORF">RRF57_002786</name>
</gene>
<reference evidence="2 3" key="1">
    <citation type="submission" date="2023-10" db="EMBL/GenBank/DDBJ databases">
        <title>Draft genome sequence of Xylaria bambusicola isolate GMP-LS, the root and basal stem rot pathogen of sugarcane in Indonesia.</title>
        <authorList>
            <person name="Selvaraj P."/>
            <person name="Muralishankar V."/>
            <person name="Muruganantham S."/>
            <person name="Sp S."/>
            <person name="Haryani S."/>
            <person name="Lau K.J.X."/>
            <person name="Naqvi N.I."/>
        </authorList>
    </citation>
    <scope>NUCLEOTIDE SEQUENCE [LARGE SCALE GENOMIC DNA]</scope>
    <source>
        <strain evidence="2">GMP-LS</strain>
    </source>
</reference>
<proteinExistence type="predicted"/>
<feature type="compositionally biased region" description="Acidic residues" evidence="1">
    <location>
        <begin position="96"/>
        <end position="107"/>
    </location>
</feature>
<evidence type="ECO:0000313" key="2">
    <source>
        <dbReference type="EMBL" id="KAK5627071.1"/>
    </source>
</evidence>
<evidence type="ECO:0000313" key="3">
    <source>
        <dbReference type="Proteomes" id="UP001305414"/>
    </source>
</evidence>
<feature type="region of interest" description="Disordered" evidence="1">
    <location>
        <begin position="96"/>
        <end position="115"/>
    </location>
</feature>
<dbReference type="EMBL" id="JAWHQM010000004">
    <property type="protein sequence ID" value="KAK5627071.1"/>
    <property type="molecule type" value="Genomic_DNA"/>
</dbReference>
<dbReference type="AlphaFoldDB" id="A0AAN7UKS7"/>
<name>A0AAN7UKS7_9PEZI</name>
<keyword evidence="3" id="KW-1185">Reference proteome</keyword>
<comment type="caution">
    <text evidence="2">The sequence shown here is derived from an EMBL/GenBank/DDBJ whole genome shotgun (WGS) entry which is preliminary data.</text>
</comment>